<protein>
    <recommendedName>
        <fullName evidence="8">Imidazoleglycerol-phosphate dehydratase</fullName>
        <ecNumber evidence="7">4.2.1.19</ecNumber>
    </recommendedName>
    <alternativeName>
        <fullName evidence="18">Imidazole acetol-phosphate transaminase</fullName>
    </alternativeName>
</protein>
<dbReference type="NCBIfam" id="NF002114">
    <property type="entry name" value="PRK00951.2-4"/>
    <property type="match status" value="1"/>
</dbReference>
<dbReference type="InterPro" id="IPR012131">
    <property type="entry name" value="Hstdl_DH"/>
</dbReference>
<dbReference type="GO" id="GO:0046872">
    <property type="term" value="F:metal ion binding"/>
    <property type="evidence" value="ECO:0007669"/>
    <property type="project" value="UniProtKB-KW"/>
</dbReference>
<dbReference type="InterPro" id="IPR001692">
    <property type="entry name" value="Histidinol_DH_CS"/>
</dbReference>
<comment type="pathway">
    <text evidence="5">Amino-acid biosynthesis; L-histidine biosynthesis; L-histidine from 5-phospho-alpha-D-ribose 1-diphosphate: step 6/9.</text>
</comment>
<dbReference type="VEuPathDB" id="CryptoDB:Vbra_3958"/>
<dbReference type="InterPro" id="IPR020568">
    <property type="entry name" value="Ribosomal_Su5_D2-typ_SF"/>
</dbReference>
<dbReference type="STRING" id="1169540.A0A0G4EKA2"/>
<comment type="cofactor">
    <cofactor evidence="3">
        <name>Zn(2+)</name>
        <dbReference type="ChEBI" id="CHEBI:29105"/>
    </cofactor>
</comment>
<dbReference type="GO" id="GO:0030170">
    <property type="term" value="F:pyridoxal phosphate binding"/>
    <property type="evidence" value="ECO:0007669"/>
    <property type="project" value="InterPro"/>
</dbReference>
<gene>
    <name evidence="21" type="ORF">Vbra_3958</name>
</gene>
<dbReference type="PANTHER" id="PTHR21256">
    <property type="entry name" value="HISTIDINOL DEHYDROGENASE HDH"/>
    <property type="match status" value="1"/>
</dbReference>
<dbReference type="CDD" id="cd00609">
    <property type="entry name" value="AAT_like"/>
    <property type="match status" value="1"/>
</dbReference>
<dbReference type="GO" id="GO:0004424">
    <property type="term" value="F:imidazoleglycerol-phosphate dehydratase activity"/>
    <property type="evidence" value="ECO:0007669"/>
    <property type="project" value="UniProtKB-EC"/>
</dbReference>
<dbReference type="OrthoDB" id="1703565at2759"/>
<evidence type="ECO:0000256" key="11">
    <source>
        <dbReference type="ARBA" id="ARBA00022679"/>
    </source>
</evidence>
<dbReference type="FunFam" id="3.30.230.40:FF:000003">
    <property type="entry name" value="Imidazoleglycerol-phosphate dehydratase HisB"/>
    <property type="match status" value="1"/>
</dbReference>
<evidence type="ECO:0000256" key="7">
    <source>
        <dbReference type="ARBA" id="ARBA00012075"/>
    </source>
</evidence>
<reference evidence="21 22" key="1">
    <citation type="submission" date="2014-11" db="EMBL/GenBank/DDBJ databases">
        <authorList>
            <person name="Zhu J."/>
            <person name="Qi W."/>
            <person name="Song R."/>
        </authorList>
    </citation>
    <scope>NUCLEOTIDE SEQUENCE [LARGE SCALE GENOMIC DNA]</scope>
</reference>
<evidence type="ECO:0000256" key="6">
    <source>
        <dbReference type="ARBA" id="ARBA00007481"/>
    </source>
</evidence>
<dbReference type="Pfam" id="PF00475">
    <property type="entry name" value="IGPD"/>
    <property type="match status" value="1"/>
</dbReference>
<dbReference type="InterPro" id="IPR015421">
    <property type="entry name" value="PyrdxlP-dep_Trfase_major"/>
</dbReference>
<dbReference type="GO" id="GO:0004400">
    <property type="term" value="F:histidinol-phosphate transaminase activity"/>
    <property type="evidence" value="ECO:0007669"/>
    <property type="project" value="InterPro"/>
</dbReference>
<evidence type="ECO:0000259" key="20">
    <source>
        <dbReference type="Pfam" id="PF00155"/>
    </source>
</evidence>
<keyword evidence="9" id="KW-0032">Aminotransferase</keyword>
<dbReference type="GO" id="GO:0004399">
    <property type="term" value="F:histidinol dehydrogenase activity"/>
    <property type="evidence" value="ECO:0007669"/>
    <property type="project" value="TreeGrafter"/>
</dbReference>
<comment type="catalytic activity">
    <reaction evidence="1">
        <text>D-erythro-1-(imidazol-4-yl)glycerol 3-phosphate = 3-(imidazol-4-yl)-2-oxopropyl phosphate + H2O</text>
        <dbReference type="Rhea" id="RHEA:11040"/>
        <dbReference type="ChEBI" id="CHEBI:15377"/>
        <dbReference type="ChEBI" id="CHEBI:57766"/>
        <dbReference type="ChEBI" id="CHEBI:58278"/>
        <dbReference type="EC" id="4.2.1.19"/>
    </reaction>
</comment>
<dbReference type="PRINTS" id="PR00083">
    <property type="entry name" value="HOLDHDRGNASE"/>
</dbReference>
<dbReference type="SUPFAM" id="SSF53720">
    <property type="entry name" value="ALDH-like"/>
    <property type="match status" value="1"/>
</dbReference>
<dbReference type="Pfam" id="PF00815">
    <property type="entry name" value="Histidinol_dh"/>
    <property type="match status" value="1"/>
</dbReference>
<dbReference type="FunFam" id="3.30.230.40:FF:000001">
    <property type="entry name" value="Imidazoleglycerol-phosphate dehydratase HisB"/>
    <property type="match status" value="1"/>
</dbReference>
<dbReference type="SFLD" id="SFLDG01129">
    <property type="entry name" value="C1.5:_HAD__Beta-PGM__Phosphata"/>
    <property type="match status" value="1"/>
</dbReference>
<evidence type="ECO:0000256" key="15">
    <source>
        <dbReference type="ARBA" id="ARBA00023002"/>
    </source>
</evidence>
<evidence type="ECO:0000256" key="13">
    <source>
        <dbReference type="ARBA" id="ARBA00022833"/>
    </source>
</evidence>
<comment type="pathway">
    <text evidence="4">Amino-acid biosynthesis; L-histidine biosynthesis; L-histidine from 5-phospho-alpha-D-ribose 1-diphosphate: step 9/9.</text>
</comment>
<evidence type="ECO:0000256" key="1">
    <source>
        <dbReference type="ARBA" id="ARBA00001723"/>
    </source>
</evidence>
<dbReference type="InterPro" id="IPR038494">
    <property type="entry name" value="IGPD_sf"/>
</dbReference>
<accession>A0A0G4EKA2</accession>
<dbReference type="Gene3D" id="1.20.5.1300">
    <property type="match status" value="1"/>
</dbReference>
<dbReference type="Gene3D" id="3.30.230.40">
    <property type="entry name" value="Imidazole glycerol phosphate dehydratase, domain 1"/>
    <property type="match status" value="2"/>
</dbReference>
<evidence type="ECO:0000256" key="19">
    <source>
        <dbReference type="SAM" id="MobiDB-lite"/>
    </source>
</evidence>
<dbReference type="Gene3D" id="3.90.1150.10">
    <property type="entry name" value="Aspartate Aminotransferase, domain 1"/>
    <property type="match status" value="1"/>
</dbReference>
<dbReference type="CDD" id="cd07914">
    <property type="entry name" value="IGPD"/>
    <property type="match status" value="1"/>
</dbReference>
<dbReference type="InterPro" id="IPR023214">
    <property type="entry name" value="HAD_sf"/>
</dbReference>
<dbReference type="InterPro" id="IPR036412">
    <property type="entry name" value="HAD-like_sf"/>
</dbReference>
<dbReference type="InterPro" id="IPR020565">
    <property type="entry name" value="ImidazoleglycerP_deHydtase_CS"/>
</dbReference>
<dbReference type="NCBIfam" id="TIGR01141">
    <property type="entry name" value="hisC"/>
    <property type="match status" value="1"/>
</dbReference>
<evidence type="ECO:0000256" key="10">
    <source>
        <dbReference type="ARBA" id="ARBA00022605"/>
    </source>
</evidence>
<evidence type="ECO:0000256" key="16">
    <source>
        <dbReference type="ARBA" id="ARBA00023102"/>
    </source>
</evidence>
<dbReference type="InterPro" id="IPR005861">
    <property type="entry name" value="HisP_aminotrans"/>
</dbReference>
<dbReference type="GO" id="GO:0051287">
    <property type="term" value="F:NAD binding"/>
    <property type="evidence" value="ECO:0007669"/>
    <property type="project" value="InterPro"/>
</dbReference>
<keyword evidence="17" id="KW-0456">Lyase</keyword>
<dbReference type="Gene3D" id="1.10.150.240">
    <property type="entry name" value="Putative phosphatase, domain 2"/>
    <property type="match status" value="1"/>
</dbReference>
<dbReference type="SFLD" id="SFLDS00003">
    <property type="entry name" value="Haloacid_Dehalogenase"/>
    <property type="match status" value="1"/>
</dbReference>
<dbReference type="GO" id="GO:0000105">
    <property type="term" value="P:L-histidine biosynthetic process"/>
    <property type="evidence" value="ECO:0007669"/>
    <property type="project" value="UniProtKB-UniPathway"/>
</dbReference>
<dbReference type="PANTHER" id="PTHR21256:SF2">
    <property type="entry name" value="HISTIDINE BIOSYNTHESIS TRIFUNCTIONAL PROTEIN"/>
    <property type="match status" value="1"/>
</dbReference>
<evidence type="ECO:0000256" key="12">
    <source>
        <dbReference type="ARBA" id="ARBA00022723"/>
    </source>
</evidence>
<organism evidence="21 22">
    <name type="scientific">Vitrella brassicaformis (strain CCMP3155)</name>
    <dbReference type="NCBI Taxonomy" id="1169540"/>
    <lineage>
        <taxon>Eukaryota</taxon>
        <taxon>Sar</taxon>
        <taxon>Alveolata</taxon>
        <taxon>Colpodellida</taxon>
        <taxon>Vitrellaceae</taxon>
        <taxon>Vitrella</taxon>
    </lineage>
</organism>
<evidence type="ECO:0000256" key="8">
    <source>
        <dbReference type="ARBA" id="ARBA00016664"/>
    </source>
</evidence>
<dbReference type="OMA" id="ICRSEVI"/>
<dbReference type="InterPro" id="IPR023198">
    <property type="entry name" value="PGP-like_dom2"/>
</dbReference>
<dbReference type="InterPro" id="IPR041492">
    <property type="entry name" value="HAD_2"/>
</dbReference>
<dbReference type="Gene3D" id="3.40.640.10">
    <property type="entry name" value="Type I PLP-dependent aspartate aminotransferase-like (Major domain)"/>
    <property type="match status" value="1"/>
</dbReference>
<keyword evidence="13" id="KW-0862">Zinc</keyword>
<keyword evidence="11" id="KW-0808">Transferase</keyword>
<keyword evidence="15" id="KW-0560">Oxidoreductase</keyword>
<dbReference type="EC" id="4.2.1.19" evidence="7"/>
<proteinExistence type="inferred from homology"/>
<evidence type="ECO:0000313" key="21">
    <source>
        <dbReference type="EMBL" id="CEL97114.1"/>
    </source>
</evidence>
<feature type="domain" description="Aminotransferase class I/classII large" evidence="20">
    <location>
        <begin position="515"/>
        <end position="839"/>
    </location>
</feature>
<dbReference type="NCBIfam" id="TIGR00069">
    <property type="entry name" value="hisD"/>
    <property type="match status" value="1"/>
</dbReference>
<feature type="region of interest" description="Disordered" evidence="19">
    <location>
        <begin position="436"/>
        <end position="463"/>
    </location>
</feature>
<keyword evidence="14" id="KW-0663">Pyridoxal phosphate</keyword>
<dbReference type="Gene3D" id="3.40.50.1980">
    <property type="entry name" value="Nitrogenase molybdenum iron protein domain"/>
    <property type="match status" value="2"/>
</dbReference>
<dbReference type="HAMAP" id="MF_00076">
    <property type="entry name" value="HisB"/>
    <property type="match status" value="1"/>
</dbReference>
<dbReference type="SUPFAM" id="SSF56784">
    <property type="entry name" value="HAD-like"/>
    <property type="match status" value="1"/>
</dbReference>
<dbReference type="InterPro" id="IPR004839">
    <property type="entry name" value="Aminotransferase_I/II_large"/>
</dbReference>
<dbReference type="UniPathway" id="UPA00031">
    <property type="reaction ID" value="UER00011"/>
</dbReference>
<dbReference type="EMBL" id="CDMY01000254">
    <property type="protein sequence ID" value="CEL97114.1"/>
    <property type="molecule type" value="Genomic_DNA"/>
</dbReference>
<dbReference type="PROSITE" id="PS00611">
    <property type="entry name" value="HISOL_DEHYDROGENASE"/>
    <property type="match status" value="1"/>
</dbReference>
<dbReference type="Pfam" id="PF13419">
    <property type="entry name" value="HAD_2"/>
    <property type="match status" value="1"/>
</dbReference>
<dbReference type="SUPFAM" id="SSF53383">
    <property type="entry name" value="PLP-dependent transferases"/>
    <property type="match status" value="1"/>
</dbReference>
<comment type="cofactor">
    <cofactor evidence="2">
        <name>pyridoxal 5'-phosphate</name>
        <dbReference type="ChEBI" id="CHEBI:597326"/>
    </cofactor>
</comment>
<dbReference type="PROSITE" id="PS00955">
    <property type="entry name" value="IGP_DEHYDRATASE_2"/>
    <property type="match status" value="1"/>
</dbReference>
<dbReference type="InParanoid" id="A0A0G4EKA2"/>
<evidence type="ECO:0000256" key="9">
    <source>
        <dbReference type="ARBA" id="ARBA00022576"/>
    </source>
</evidence>
<evidence type="ECO:0000313" key="22">
    <source>
        <dbReference type="Proteomes" id="UP000041254"/>
    </source>
</evidence>
<sequence length="1326" mass="143348">MSLSEYEVVATSPEAVRLRVIRPDDIPEHSEPLDPQAVESARQILDEVKKAGRAAVVKYALKFGDIGSDSERLIYTREDLKDAYEGLPGTQQGLLMRVASRIRRFAEAQRASVNAMQISVPGGFAGQSVVPVEAAGCYAPGGRYPLPSSVLMTAITARVAGVSHVVVASPKPSAVTKATAYIAGADALLGIGGPAAIGALTYGVTDLGVPPCNVIVGPGNKYVAAAKGLVNGTVGIDMIAGPSELLVISDEKADPRVVASDLLAQAEHDTVARVVLVTTCASLIPAVEQQLTQQLAVLPTRDVASEALKNSFCLLAGSTEEAIDIADKIAPEHLEVVTEDAEGVSRRLKNYGGLFIGNSAAEVLGDYGIGPNHTLPTSGTAKYTGGLSVFNFLRIRTWLNIHDLHDPTCQQAVRDSVDLAELEGLVGHSRSARCRLTNQSSLTPPAPSIRVQQSESPTPDTQVTSASLSQLDHLADTNAGKLQRLIRPDVGSLMAYTPVKPLDVVAEEIGVPIDDLCKLDANENIYGIQSDVVHQIMASSRAMHIYPDPDQNALRDMLSKFTKRPREEIVCGAGADDMIDLIIRIVHPRKIVIPTPTFPMFKFFALILRCEVVEVPLSPPPSFSLPLQQMLEEIRRGASLVFVASPNNPTGKSVARAQLETLLKEECIVVVDEAYIEFSDKGDVTDMMDKYPNLVILRTFSKWGAMAGLRCGYGLFHPLLADRIRQIKIPYNVSVAAESAARASLQHFEVLAQQIDRIKAERYRLLSIIKSSPQLHFLHPYDSDTNFILCKVDPGSAEGLRDQLRKRGVLVRYYATGMLKNFIRISCGRPEDTDRLIRELCTLPLFASEGGLPLPPQIPPKPLKTTPTALLFDMDGVLADVSQSYRKATLLAAEKYGAKCSSEDIVAMKRQGNANNDWILTQRLIKSKTEREVPYDDVVASFQEYYNVAKASEKCIIPLPVLESLRAQGTLLAVVTGRPRTEAEYFLSEHGLRGVFSVIVTMEDGPPKPDPGPVLLALDHLGLVSSGIEGWVGMIGDTPDDIRSAVAAHKHLQQQSSCAIDVMGMGVLTPEEAQKDRSHRIAATDCLVEAGAVRVARTYDDLLPYILPTTSSPPLVHSHDVSGAAGFTDRQSMRIGEVSRTTKETKISCRVCLGGSGKADVNTGVGFFDHMLQQLAKHGRFDISLNCAGDLHIDDHHTVEDCSIALGTCFDKALGSRGGINRFGTAYAPLDESLARAVVDLSGRGHSEVHIPFEREKVGTLSTEMVSHIFYSLASAMKATIHIDLIRGVNTHHKVECSFKAFAQALRTACSITRAATDIPSTKGML</sequence>
<evidence type="ECO:0000256" key="5">
    <source>
        <dbReference type="ARBA" id="ARBA00005047"/>
    </source>
</evidence>
<dbReference type="CDD" id="cd06572">
    <property type="entry name" value="Histidinol_dh"/>
    <property type="match status" value="1"/>
</dbReference>
<dbReference type="InterPro" id="IPR016161">
    <property type="entry name" value="Ald_DH/histidinol_DH"/>
</dbReference>
<feature type="compositionally biased region" description="Polar residues" evidence="19">
    <location>
        <begin position="450"/>
        <end position="463"/>
    </location>
</feature>
<comment type="similarity">
    <text evidence="6">Belongs to the imidazoleglycerol-phosphate dehydratase family.</text>
</comment>
<name>A0A0G4EKA2_VITBC</name>
<dbReference type="InterPro" id="IPR015422">
    <property type="entry name" value="PyrdxlP-dep_Trfase_small"/>
</dbReference>
<dbReference type="GO" id="GO:0005829">
    <property type="term" value="C:cytosol"/>
    <property type="evidence" value="ECO:0007669"/>
    <property type="project" value="TreeGrafter"/>
</dbReference>
<dbReference type="Proteomes" id="UP000041254">
    <property type="component" value="Unassembled WGS sequence"/>
</dbReference>
<evidence type="ECO:0000256" key="2">
    <source>
        <dbReference type="ARBA" id="ARBA00001933"/>
    </source>
</evidence>
<keyword evidence="12" id="KW-0479">Metal-binding</keyword>
<evidence type="ECO:0000256" key="17">
    <source>
        <dbReference type="ARBA" id="ARBA00023239"/>
    </source>
</evidence>
<evidence type="ECO:0000256" key="18">
    <source>
        <dbReference type="ARBA" id="ARBA00030262"/>
    </source>
</evidence>
<keyword evidence="16" id="KW-0368">Histidine biosynthesis</keyword>
<dbReference type="FunFam" id="3.40.50.1980:FF:000001">
    <property type="entry name" value="Histidinol dehydrogenase"/>
    <property type="match status" value="1"/>
</dbReference>
<keyword evidence="22" id="KW-1185">Reference proteome</keyword>
<dbReference type="SUPFAM" id="SSF54211">
    <property type="entry name" value="Ribosomal protein S5 domain 2-like"/>
    <property type="match status" value="2"/>
</dbReference>
<evidence type="ECO:0000256" key="14">
    <source>
        <dbReference type="ARBA" id="ARBA00022898"/>
    </source>
</evidence>
<dbReference type="HAMAP" id="MF_01023">
    <property type="entry name" value="HisC_aminotrans_2"/>
    <property type="match status" value="1"/>
</dbReference>
<evidence type="ECO:0000256" key="4">
    <source>
        <dbReference type="ARBA" id="ARBA00004940"/>
    </source>
</evidence>
<dbReference type="Gene3D" id="3.40.50.1000">
    <property type="entry name" value="HAD superfamily/HAD-like"/>
    <property type="match status" value="1"/>
</dbReference>
<keyword evidence="10" id="KW-0028">Amino-acid biosynthesis</keyword>
<dbReference type="InterPro" id="IPR015424">
    <property type="entry name" value="PyrdxlP-dep_Trfase"/>
</dbReference>
<dbReference type="Pfam" id="PF00155">
    <property type="entry name" value="Aminotran_1_2"/>
    <property type="match status" value="1"/>
</dbReference>
<dbReference type="NCBIfam" id="NF002111">
    <property type="entry name" value="PRK00951.2-1"/>
    <property type="match status" value="1"/>
</dbReference>
<dbReference type="InterPro" id="IPR000807">
    <property type="entry name" value="ImidazoleglycerolP_deHydtase"/>
</dbReference>
<evidence type="ECO:0000256" key="3">
    <source>
        <dbReference type="ARBA" id="ARBA00001947"/>
    </source>
</evidence>